<dbReference type="Proteomes" id="UP000324760">
    <property type="component" value="Chromosome"/>
</dbReference>
<dbReference type="Gene3D" id="3.40.50.1820">
    <property type="entry name" value="alpha/beta hydrolase"/>
    <property type="match status" value="1"/>
</dbReference>
<proteinExistence type="predicted"/>
<reference evidence="2 3" key="1">
    <citation type="journal article" date="2019" name="Biochem. Eng. J.">
        <title>Metabolic engineering of the marine bacteria Neptunomonas concharum for the production of acetoin and meso-2,3-butanediol from acetate.</title>
        <authorList>
            <person name="Li W."/>
            <person name="Pu N."/>
            <person name="Liu C.-X."/>
            <person name="Yuan Q.-P."/>
            <person name="Li Z.-J."/>
        </authorList>
    </citation>
    <scope>NUCLEOTIDE SEQUENCE [LARGE SCALE GENOMIC DNA]</scope>
    <source>
        <strain evidence="2 3">JCM17730</strain>
    </source>
</reference>
<protein>
    <submittedName>
        <fullName evidence="2">Alpha/beta hydrolase</fullName>
    </submittedName>
</protein>
<feature type="domain" description="Serine aminopeptidase S33" evidence="1">
    <location>
        <begin position="70"/>
        <end position="299"/>
    </location>
</feature>
<dbReference type="EMBL" id="CP043869">
    <property type="protein sequence ID" value="QEQ95507.1"/>
    <property type="molecule type" value="Genomic_DNA"/>
</dbReference>
<dbReference type="Pfam" id="PF12146">
    <property type="entry name" value="Hydrolase_4"/>
    <property type="match status" value="1"/>
</dbReference>
<dbReference type="InterPro" id="IPR022742">
    <property type="entry name" value="Hydrolase_4"/>
</dbReference>
<dbReference type="OrthoDB" id="5614837at2"/>
<dbReference type="InterPro" id="IPR029058">
    <property type="entry name" value="AB_hydrolase_fold"/>
</dbReference>
<sequence>MALFTGKILRDVLPVFAYEHSFSPSSDWQNYFKIYELDNILSSYHVSIGLVESAEHQLAVYSYQQVQRPAAGTVIIVHGYMDHAGLYTKIIRQLLALNWNVLSYDLPGHGVSSGDAHAILHFSEYALQLQRVLNLIPHADHGPMVLVGQSTGGAIILEHHRLYPQSDDSILHRILLAPLVRPSEYRLIQAKYLLLKPFLNRVKRYYSDNSHDSAFLSFIRNEDPLQQQTVSVDWIGAMLEWVPLIEQSEVNEHPLTVIQGTADTTVDWQHNLSIISKIYPHSVVRLIDEGRHHLVNEADAWFMQVWEAVEVVLRQVESDWRQRGRLPPDKIRTNDGSE</sequence>
<keyword evidence="3" id="KW-1185">Reference proteome</keyword>
<dbReference type="SUPFAM" id="SSF53474">
    <property type="entry name" value="alpha/beta-Hydrolases"/>
    <property type="match status" value="1"/>
</dbReference>
<evidence type="ECO:0000313" key="3">
    <source>
        <dbReference type="Proteomes" id="UP000324760"/>
    </source>
</evidence>
<dbReference type="PANTHER" id="PTHR11614">
    <property type="entry name" value="PHOSPHOLIPASE-RELATED"/>
    <property type="match status" value="1"/>
</dbReference>
<gene>
    <name evidence="2" type="ORF">F0U83_01625</name>
</gene>
<keyword evidence="2" id="KW-0378">Hydrolase</keyword>
<dbReference type="RefSeq" id="WP_138986212.1">
    <property type="nucleotide sequence ID" value="NZ_CP043869.1"/>
</dbReference>
<accession>A0A5P1R7C8</accession>
<dbReference type="KEGG" id="ncu:F0U83_01625"/>
<evidence type="ECO:0000313" key="2">
    <source>
        <dbReference type="EMBL" id="QEQ95507.1"/>
    </source>
</evidence>
<dbReference type="AlphaFoldDB" id="A0A5P1R7C8"/>
<dbReference type="GO" id="GO:0016787">
    <property type="term" value="F:hydrolase activity"/>
    <property type="evidence" value="ECO:0007669"/>
    <property type="project" value="UniProtKB-KW"/>
</dbReference>
<organism evidence="2 3">
    <name type="scientific">Neptunomonas concharum</name>
    <dbReference type="NCBI Taxonomy" id="1031538"/>
    <lineage>
        <taxon>Bacteria</taxon>
        <taxon>Pseudomonadati</taxon>
        <taxon>Pseudomonadota</taxon>
        <taxon>Gammaproteobacteria</taxon>
        <taxon>Oceanospirillales</taxon>
        <taxon>Oceanospirillaceae</taxon>
        <taxon>Neptunomonas</taxon>
    </lineage>
</organism>
<dbReference type="InterPro" id="IPR051044">
    <property type="entry name" value="MAG_DAG_Lipase"/>
</dbReference>
<evidence type="ECO:0000259" key="1">
    <source>
        <dbReference type="Pfam" id="PF12146"/>
    </source>
</evidence>
<name>A0A5P1R7C8_9GAMM</name>